<dbReference type="InterPro" id="IPR001509">
    <property type="entry name" value="Epimerase_deHydtase"/>
</dbReference>
<dbReference type="Pfam" id="PF01370">
    <property type="entry name" value="Epimerase"/>
    <property type="match status" value="1"/>
</dbReference>
<dbReference type="PANTHER" id="PTHR48079">
    <property type="entry name" value="PROTEIN YEEZ"/>
    <property type="match status" value="1"/>
</dbReference>
<evidence type="ECO:0000313" key="3">
    <source>
        <dbReference type="EMBL" id="GIL63685.1"/>
    </source>
</evidence>
<evidence type="ECO:0000313" key="4">
    <source>
        <dbReference type="Proteomes" id="UP000747399"/>
    </source>
</evidence>
<dbReference type="InterPro" id="IPR036291">
    <property type="entry name" value="NAD(P)-bd_dom_sf"/>
</dbReference>
<evidence type="ECO:0000256" key="1">
    <source>
        <dbReference type="SAM" id="MobiDB-lite"/>
    </source>
</evidence>
<dbReference type="Gene3D" id="3.40.50.720">
    <property type="entry name" value="NAD(P)-binding Rossmann-like Domain"/>
    <property type="match status" value="1"/>
</dbReference>
<proteinExistence type="predicted"/>
<dbReference type="PANTHER" id="PTHR48079:SF6">
    <property type="entry name" value="NAD(P)-BINDING DOMAIN-CONTAINING PROTEIN-RELATED"/>
    <property type="match status" value="1"/>
</dbReference>
<dbReference type="EMBL" id="BNCO01000059">
    <property type="protein sequence ID" value="GIL63685.1"/>
    <property type="molecule type" value="Genomic_DNA"/>
</dbReference>
<comment type="caution">
    <text evidence="3">The sequence shown here is derived from an EMBL/GenBank/DDBJ whole genome shotgun (WGS) entry which is preliminary data.</text>
</comment>
<sequence>MAGLAPEGSHLATPWIKQGARIHVREARTTGKRLPYMCIGLFLPVIPSGNVPHMRAAFTLHVMISVYYFFKTAAGQVRCLTRQPTPELLELEKRFGSRVKLCNGWVLDATDMCGSMDPRVRGLPWFLGGWVDSGQWLGFWVSEQCHVSPKGSIASLPVAPLCAAPGSVCNTQPQPVHRIRRDMLGPACRTTVAPHLTTDGGCDGLINCAAHYRWWSRSPDLFTALNEAAVSELMKLALETHVKRVVQVSTILAMGCPPGDWGSDVRPLKPDTPPGPSASRYARSKAAGDEVVLRLAAEAGLPGCVVMLACVVGADRRLVSGGEEDVMRIADLVRGKVPATLGHDTVFTYIGVHDAAAAIIAALLRGRPGGRYLVGNQRLTTGEFYDVISRLSGVPAPSRRVPVWVAAMWAAAAGSWGALTGMPPQAPPDLIRTVSYGTLLFDSASSEVELGLQVPYRDITESFREAVQYVQEYDRLQG</sequence>
<protein>
    <recommendedName>
        <fullName evidence="2">NAD-dependent epimerase/dehydratase domain-containing protein</fullName>
    </recommendedName>
</protein>
<evidence type="ECO:0000259" key="2">
    <source>
        <dbReference type="Pfam" id="PF01370"/>
    </source>
</evidence>
<dbReference type="GO" id="GO:0005737">
    <property type="term" value="C:cytoplasm"/>
    <property type="evidence" value="ECO:0007669"/>
    <property type="project" value="TreeGrafter"/>
</dbReference>
<reference evidence="3" key="1">
    <citation type="journal article" date="2021" name="Proc. Natl. Acad. Sci. U.S.A.">
        <title>Three genomes in the algal genus Volvox reveal the fate of a haploid sex-determining region after a transition to homothallism.</title>
        <authorList>
            <person name="Yamamoto K."/>
            <person name="Hamaji T."/>
            <person name="Kawai-Toyooka H."/>
            <person name="Matsuzaki R."/>
            <person name="Takahashi F."/>
            <person name="Nishimura Y."/>
            <person name="Kawachi M."/>
            <person name="Noguchi H."/>
            <person name="Minakuchi Y."/>
            <person name="Umen J.G."/>
            <person name="Toyoda A."/>
            <person name="Nozaki H."/>
        </authorList>
    </citation>
    <scope>NUCLEOTIDE SEQUENCE</scope>
    <source>
        <strain evidence="3">NIES-3780</strain>
    </source>
</reference>
<name>A0A8J4F7Q6_9CHLO</name>
<feature type="region of interest" description="Disordered" evidence="1">
    <location>
        <begin position="262"/>
        <end position="282"/>
    </location>
</feature>
<dbReference type="SUPFAM" id="SSF51735">
    <property type="entry name" value="NAD(P)-binding Rossmann-fold domains"/>
    <property type="match status" value="1"/>
</dbReference>
<gene>
    <name evidence="3" type="ORF">Vafri_17706</name>
</gene>
<dbReference type="Proteomes" id="UP000747399">
    <property type="component" value="Unassembled WGS sequence"/>
</dbReference>
<accession>A0A8J4F7Q6</accession>
<organism evidence="3 4">
    <name type="scientific">Volvox africanus</name>
    <dbReference type="NCBI Taxonomy" id="51714"/>
    <lineage>
        <taxon>Eukaryota</taxon>
        <taxon>Viridiplantae</taxon>
        <taxon>Chlorophyta</taxon>
        <taxon>core chlorophytes</taxon>
        <taxon>Chlorophyceae</taxon>
        <taxon>CS clade</taxon>
        <taxon>Chlamydomonadales</taxon>
        <taxon>Volvocaceae</taxon>
        <taxon>Volvox</taxon>
    </lineage>
</organism>
<dbReference type="InterPro" id="IPR051783">
    <property type="entry name" value="NAD(P)-dependent_oxidoreduct"/>
</dbReference>
<dbReference type="GO" id="GO:0004029">
    <property type="term" value="F:aldehyde dehydrogenase (NAD+) activity"/>
    <property type="evidence" value="ECO:0007669"/>
    <property type="project" value="TreeGrafter"/>
</dbReference>
<keyword evidence="4" id="KW-1185">Reference proteome</keyword>
<feature type="domain" description="NAD-dependent epimerase/dehydratase" evidence="2">
    <location>
        <begin position="198"/>
        <end position="375"/>
    </location>
</feature>
<dbReference type="AlphaFoldDB" id="A0A8J4F7Q6"/>